<evidence type="ECO:0000256" key="4">
    <source>
        <dbReference type="ARBA" id="ARBA00022692"/>
    </source>
</evidence>
<keyword evidence="3" id="KW-0813">Transport</keyword>
<accession>A0A6N4E0V5</accession>
<keyword evidence="6" id="KW-0472">Membrane</keyword>
<comment type="caution">
    <text evidence="8">The sequence shown here is derived from an EMBL/GenBank/DDBJ whole genome shotgun (WGS) entry which is preliminary data.</text>
</comment>
<dbReference type="GO" id="GO:0009306">
    <property type="term" value="P:protein secretion"/>
    <property type="evidence" value="ECO:0007669"/>
    <property type="project" value="InterPro"/>
</dbReference>
<dbReference type="AlphaFoldDB" id="A0A6N4E0V5"/>
<evidence type="ECO:0000259" key="7">
    <source>
        <dbReference type="Pfam" id="PF26002"/>
    </source>
</evidence>
<dbReference type="InterPro" id="IPR058982">
    <property type="entry name" value="Beta-barrel_AprE"/>
</dbReference>
<dbReference type="InterPro" id="IPR006144">
    <property type="entry name" value="Secretion_HlyD_CS"/>
</dbReference>
<dbReference type="GO" id="GO:0016020">
    <property type="term" value="C:membrane"/>
    <property type="evidence" value="ECO:0007669"/>
    <property type="project" value="UniProtKB-SubCell"/>
</dbReference>
<feature type="domain" description="AprE-like beta-barrel" evidence="7">
    <location>
        <begin position="39"/>
        <end position="129"/>
    </location>
</feature>
<dbReference type="Pfam" id="PF26002">
    <property type="entry name" value="Beta-barrel_AprE"/>
    <property type="match status" value="1"/>
</dbReference>
<evidence type="ECO:0000256" key="5">
    <source>
        <dbReference type="ARBA" id="ARBA00022989"/>
    </source>
</evidence>
<dbReference type="PANTHER" id="PTHR30386:SF26">
    <property type="entry name" value="TRANSPORT PROTEIN COMB"/>
    <property type="match status" value="1"/>
</dbReference>
<evidence type="ECO:0000256" key="2">
    <source>
        <dbReference type="ARBA" id="ARBA00009477"/>
    </source>
</evidence>
<protein>
    <recommendedName>
        <fullName evidence="7">AprE-like beta-barrel domain-containing protein</fullName>
    </recommendedName>
</protein>
<dbReference type="PANTHER" id="PTHR30386">
    <property type="entry name" value="MEMBRANE FUSION SUBUNIT OF EMRAB-TOLC MULTIDRUG EFFLUX PUMP"/>
    <property type="match status" value="1"/>
</dbReference>
<evidence type="ECO:0000313" key="8">
    <source>
        <dbReference type="EMBL" id="PUE04181.1"/>
    </source>
</evidence>
<dbReference type="InterPro" id="IPR050739">
    <property type="entry name" value="MFP"/>
</dbReference>
<proteinExistence type="inferred from homology"/>
<comment type="subcellular location">
    <subcellularLocation>
        <location evidence="1">Membrane</location>
        <topology evidence="1">Single-pass membrane protein</topology>
    </subcellularLocation>
</comment>
<keyword evidence="4" id="KW-0812">Transmembrane</keyword>
<evidence type="ECO:0000256" key="1">
    <source>
        <dbReference type="ARBA" id="ARBA00004167"/>
    </source>
</evidence>
<gene>
    <name evidence="8" type="ORF">C3L24_03610</name>
</gene>
<dbReference type="Proteomes" id="UP000250928">
    <property type="component" value="Unassembled WGS sequence"/>
</dbReference>
<dbReference type="EMBL" id="PQCO01000134">
    <property type="protein sequence ID" value="PUE04181.1"/>
    <property type="molecule type" value="Genomic_DNA"/>
</dbReference>
<evidence type="ECO:0000256" key="3">
    <source>
        <dbReference type="ARBA" id="ARBA00022448"/>
    </source>
</evidence>
<organism evidence="8 9">
    <name type="scientific">Candidatus Sedimenticola endophacoides</name>
    <dbReference type="NCBI Taxonomy" id="2548426"/>
    <lineage>
        <taxon>Bacteria</taxon>
        <taxon>Pseudomonadati</taxon>
        <taxon>Pseudomonadota</taxon>
        <taxon>Gammaproteobacteria</taxon>
        <taxon>Chromatiales</taxon>
        <taxon>Sedimenticolaceae</taxon>
        <taxon>Sedimenticola</taxon>
    </lineage>
</organism>
<comment type="similarity">
    <text evidence="2">Belongs to the membrane fusion protein (MFP) (TC 8.A.1) family.</text>
</comment>
<keyword evidence="5" id="KW-1133">Transmembrane helix</keyword>
<reference evidence="8 9" key="1">
    <citation type="submission" date="2018-01" db="EMBL/GenBank/DDBJ databases">
        <title>Novel co-symbiosis in the lucinid bivalve Phacoides pectinatus.</title>
        <authorList>
            <person name="Lim S.J."/>
            <person name="Davis B.G."/>
            <person name="Gill D.E."/>
            <person name="Engel A.S."/>
            <person name="Anderson L.C."/>
            <person name="Campbell B.J."/>
        </authorList>
    </citation>
    <scope>NUCLEOTIDE SEQUENCE [LARGE SCALE GENOMIC DNA]</scope>
    <source>
        <strain evidence="8">N3_P5</strain>
    </source>
</reference>
<dbReference type="Gene3D" id="2.40.30.170">
    <property type="match status" value="1"/>
</dbReference>
<sequence length="152" mass="16876">MEIRSPVEGVVHDLLVQSPGEVVSANDILLAVIPVDRPLVAKVKVQSKDIGHIRRGQSATLRVTTYDPRRYGVLKGEVEGLSPTAFVPEDKTEPFYEATIKLQRSYLGTPEKKMVLLSGMTLTADIKTGTKTLLEYLLKPIYLAKESAFHER</sequence>
<name>A0A6N4E0V5_9GAMM</name>
<evidence type="ECO:0000256" key="6">
    <source>
        <dbReference type="ARBA" id="ARBA00023136"/>
    </source>
</evidence>
<evidence type="ECO:0000313" key="9">
    <source>
        <dbReference type="Proteomes" id="UP000250928"/>
    </source>
</evidence>
<dbReference type="PRINTS" id="PR01490">
    <property type="entry name" value="RTXTOXIND"/>
</dbReference>
<dbReference type="PROSITE" id="PS00543">
    <property type="entry name" value="HLYD_FAMILY"/>
    <property type="match status" value="1"/>
</dbReference>